<name>A0ABT3W414_9PROT</name>
<proteinExistence type="predicted"/>
<feature type="transmembrane region" description="Helical" evidence="1">
    <location>
        <begin position="106"/>
        <end position="127"/>
    </location>
</feature>
<evidence type="ECO:0000313" key="3">
    <source>
        <dbReference type="Proteomes" id="UP001165648"/>
    </source>
</evidence>
<comment type="caution">
    <text evidence="2">The sequence shown here is derived from an EMBL/GenBank/DDBJ whole genome shotgun (WGS) entry which is preliminary data.</text>
</comment>
<feature type="transmembrane region" description="Helical" evidence="1">
    <location>
        <begin position="70"/>
        <end position="94"/>
    </location>
</feature>
<evidence type="ECO:0000256" key="1">
    <source>
        <dbReference type="SAM" id="Phobius"/>
    </source>
</evidence>
<keyword evidence="1" id="KW-1133">Transmembrane helix</keyword>
<dbReference type="Proteomes" id="UP001165648">
    <property type="component" value="Unassembled WGS sequence"/>
</dbReference>
<organism evidence="2 3">
    <name type="scientific">Bombella saccharophila</name>
    <dbReference type="NCBI Taxonomy" id="2967338"/>
    <lineage>
        <taxon>Bacteria</taxon>
        <taxon>Pseudomonadati</taxon>
        <taxon>Pseudomonadota</taxon>
        <taxon>Alphaproteobacteria</taxon>
        <taxon>Acetobacterales</taxon>
        <taxon>Acetobacteraceae</taxon>
        <taxon>Bombella</taxon>
    </lineage>
</organism>
<sequence length="162" mass="17956">MSGNERWERFWASFKTLQSYQRAMGGARVAMTFGGAFLVVCLGVYPTYNVLVVDKDNALSCRLASMAHDYYARIGGCLVFGVSLAIISFIIGIGEKENFRQGTVNCCLAGILYLSLMASVVFYMWAIRDMAEFIGHSTQSVIMKLKPPYDGYICSPLRAADK</sequence>
<dbReference type="RefSeq" id="WP_266106171.1">
    <property type="nucleotide sequence ID" value="NZ_JANIDW010000001.1"/>
</dbReference>
<accession>A0ABT3W414</accession>
<reference evidence="2 3" key="1">
    <citation type="submission" date="2022-07" db="EMBL/GenBank/DDBJ databases">
        <title>Bombella genomes.</title>
        <authorList>
            <person name="Harer L."/>
            <person name="Styblova S."/>
            <person name="Ehrmann M."/>
        </authorList>
    </citation>
    <scope>NUCLEOTIDE SEQUENCE [LARGE SCALE GENOMIC DNA]</scope>
    <source>
        <strain evidence="2 3">TMW 2.2558</strain>
    </source>
</reference>
<evidence type="ECO:0000313" key="2">
    <source>
        <dbReference type="EMBL" id="MCX5613792.1"/>
    </source>
</evidence>
<dbReference type="EMBL" id="JANIDW010000001">
    <property type="protein sequence ID" value="MCX5613792.1"/>
    <property type="molecule type" value="Genomic_DNA"/>
</dbReference>
<keyword evidence="3" id="KW-1185">Reference proteome</keyword>
<feature type="transmembrane region" description="Helical" evidence="1">
    <location>
        <begin position="29"/>
        <end position="50"/>
    </location>
</feature>
<keyword evidence="1" id="KW-0472">Membrane</keyword>
<keyword evidence="1" id="KW-0812">Transmembrane</keyword>
<gene>
    <name evidence="2" type="ORF">NQF64_00810</name>
</gene>
<protein>
    <submittedName>
        <fullName evidence="2">Uncharacterized protein</fullName>
    </submittedName>
</protein>